<organism evidence="2 3">
    <name type="scientific">Massariosphaeria phaeospora</name>
    <dbReference type="NCBI Taxonomy" id="100035"/>
    <lineage>
        <taxon>Eukaryota</taxon>
        <taxon>Fungi</taxon>
        <taxon>Dikarya</taxon>
        <taxon>Ascomycota</taxon>
        <taxon>Pezizomycotina</taxon>
        <taxon>Dothideomycetes</taxon>
        <taxon>Pleosporomycetidae</taxon>
        <taxon>Pleosporales</taxon>
        <taxon>Pleosporales incertae sedis</taxon>
        <taxon>Massariosphaeria</taxon>
    </lineage>
</organism>
<protein>
    <submittedName>
        <fullName evidence="2">Uncharacterized protein</fullName>
    </submittedName>
</protein>
<feature type="region of interest" description="Disordered" evidence="1">
    <location>
        <begin position="173"/>
        <end position="193"/>
    </location>
</feature>
<sequence length="251" mass="27686">MACYSITVVDTYLSNLSIWRTAVPQHRSRWFRSPRLRLAVTGEHRSKAASVQHQHQRLRPTVTLCIDAPLTSIQIHVPSPGTQVKQPLRWANSCTTKRRKPRLSCLGYLTWHCGYCRQSRRAISALPSAASACAFGGTYDMPNGCRGRGHTNGSRDRQAGGHRVVTASKSTQCCQGGQARNSPHPTSSPKAYRTTDPSFSSLGHLSYSLVILIAAALHLQPEAGARPHHFSLQMDQTPLLACLHCYPPPRD</sequence>
<dbReference type="EMBL" id="JAADJZ010000019">
    <property type="protein sequence ID" value="KAF2868483.1"/>
    <property type="molecule type" value="Genomic_DNA"/>
</dbReference>
<evidence type="ECO:0000313" key="2">
    <source>
        <dbReference type="EMBL" id="KAF2868483.1"/>
    </source>
</evidence>
<evidence type="ECO:0000313" key="3">
    <source>
        <dbReference type="Proteomes" id="UP000481861"/>
    </source>
</evidence>
<evidence type="ECO:0000256" key="1">
    <source>
        <dbReference type="SAM" id="MobiDB-lite"/>
    </source>
</evidence>
<proteinExistence type="predicted"/>
<keyword evidence="3" id="KW-1185">Reference proteome</keyword>
<dbReference type="AlphaFoldDB" id="A0A7C8M850"/>
<accession>A0A7C8M850</accession>
<name>A0A7C8M850_9PLEO</name>
<dbReference type="Proteomes" id="UP000481861">
    <property type="component" value="Unassembled WGS sequence"/>
</dbReference>
<reference evidence="2 3" key="1">
    <citation type="submission" date="2020-01" db="EMBL/GenBank/DDBJ databases">
        <authorList>
            <consortium name="DOE Joint Genome Institute"/>
            <person name="Haridas S."/>
            <person name="Albert R."/>
            <person name="Binder M."/>
            <person name="Bloem J."/>
            <person name="Labutti K."/>
            <person name="Salamov A."/>
            <person name="Andreopoulos B."/>
            <person name="Baker S.E."/>
            <person name="Barry K."/>
            <person name="Bills G."/>
            <person name="Bluhm B.H."/>
            <person name="Cannon C."/>
            <person name="Castanera R."/>
            <person name="Culley D.E."/>
            <person name="Daum C."/>
            <person name="Ezra D."/>
            <person name="Gonzalez J.B."/>
            <person name="Henrissat B."/>
            <person name="Kuo A."/>
            <person name="Liang C."/>
            <person name="Lipzen A."/>
            <person name="Lutzoni F."/>
            <person name="Magnuson J."/>
            <person name="Mondo S."/>
            <person name="Nolan M."/>
            <person name="Ohm R."/>
            <person name="Pangilinan J."/>
            <person name="Park H.-J.H."/>
            <person name="Ramirez L."/>
            <person name="Alfaro M."/>
            <person name="Sun H."/>
            <person name="Tritt A."/>
            <person name="Yoshinaga Y."/>
            <person name="Zwiers L.-H.L."/>
            <person name="Turgeon B.G."/>
            <person name="Goodwin S.B."/>
            <person name="Spatafora J.W."/>
            <person name="Crous P.W."/>
            <person name="Grigoriev I.V."/>
        </authorList>
    </citation>
    <scope>NUCLEOTIDE SEQUENCE [LARGE SCALE GENOMIC DNA]</scope>
    <source>
        <strain evidence="2 3">CBS 611.86</strain>
    </source>
</reference>
<comment type="caution">
    <text evidence="2">The sequence shown here is derived from an EMBL/GenBank/DDBJ whole genome shotgun (WGS) entry which is preliminary data.</text>
</comment>
<gene>
    <name evidence="2" type="ORF">BDV95DRAFT_129771</name>
</gene>